<feature type="domain" description="Baseplate J-like central" evidence="1">
    <location>
        <begin position="117"/>
        <end position="189"/>
    </location>
</feature>
<evidence type="ECO:0000259" key="1">
    <source>
        <dbReference type="Pfam" id="PF26078"/>
    </source>
</evidence>
<organism evidence="2 3">
    <name type="scientific">Roseospira visakhapatnamensis</name>
    <dbReference type="NCBI Taxonomy" id="390880"/>
    <lineage>
        <taxon>Bacteria</taxon>
        <taxon>Pseudomonadati</taxon>
        <taxon>Pseudomonadota</taxon>
        <taxon>Alphaproteobacteria</taxon>
        <taxon>Rhodospirillales</taxon>
        <taxon>Rhodospirillaceae</taxon>
        <taxon>Roseospira</taxon>
    </lineage>
</organism>
<sequence>MSRFDAIDLARLLAPDVLQAVDFEAELSVLLDEFSARYPEFSAALESEPVMKLTETVAYRTALKVAAFNDGARSLMLAHAGGTTLDHIAAAMGTARQEGEADDSLRARAQLAWEALSTAGPTGAYVYHALSADPRVRDVSVTSPVPGTVAVTVLSAEGDGSAPADLVAAVEAKVNADDVRPLTDTVAVQSAEVIPYGVAAVLTIADGPDPEVVRATAAGRLAATVAAAHRLGGTVSLSALYAALHVEGVRSVDLTEAQAIAAEDHQAPWCTSSSVTVGGGHV</sequence>
<dbReference type="PIRSF" id="PIRSF020481">
    <property type="entry name" value="BAP"/>
    <property type="match status" value="1"/>
</dbReference>
<keyword evidence="3" id="KW-1185">Reference proteome</keyword>
<protein>
    <submittedName>
        <fullName evidence="2">Phage-related baseplate assembly protein</fullName>
    </submittedName>
</protein>
<proteinExistence type="predicted"/>
<dbReference type="Pfam" id="PF26078">
    <property type="entry name" value="Baseplate_J_M"/>
    <property type="match status" value="1"/>
</dbReference>
<name>A0A7W6RE52_9PROT</name>
<dbReference type="Proteomes" id="UP000554286">
    <property type="component" value="Unassembled WGS sequence"/>
</dbReference>
<accession>A0A7W6RE52</accession>
<dbReference type="AlphaFoldDB" id="A0A7W6RE52"/>
<dbReference type="RefSeq" id="WP_184045741.1">
    <property type="nucleotide sequence ID" value="NZ_JACIGK010000018.1"/>
</dbReference>
<reference evidence="2 3" key="1">
    <citation type="submission" date="2020-08" db="EMBL/GenBank/DDBJ databases">
        <title>Genome sequencing of Purple Non-Sulfur Bacteria from various extreme environments.</title>
        <authorList>
            <person name="Mayer M."/>
        </authorList>
    </citation>
    <scope>NUCLEOTIDE SEQUENCE [LARGE SCALE GENOMIC DNA]</scope>
    <source>
        <strain evidence="2 3">JA131</strain>
    </source>
</reference>
<evidence type="ECO:0000313" key="2">
    <source>
        <dbReference type="EMBL" id="MBB4266889.1"/>
    </source>
</evidence>
<dbReference type="EMBL" id="JACIGK010000018">
    <property type="protein sequence ID" value="MBB4266889.1"/>
    <property type="molecule type" value="Genomic_DNA"/>
</dbReference>
<dbReference type="InterPro" id="IPR058531">
    <property type="entry name" value="Baseplate_J_M"/>
</dbReference>
<evidence type="ECO:0000313" key="3">
    <source>
        <dbReference type="Proteomes" id="UP000554286"/>
    </source>
</evidence>
<gene>
    <name evidence="2" type="ORF">GGD89_002525</name>
</gene>
<dbReference type="InterPro" id="IPR014507">
    <property type="entry name" value="Baseplate_assembly_J_pred"/>
</dbReference>
<comment type="caution">
    <text evidence="2">The sequence shown here is derived from an EMBL/GenBank/DDBJ whole genome shotgun (WGS) entry which is preliminary data.</text>
</comment>